<dbReference type="SUPFAM" id="SSF89837">
    <property type="entry name" value="Doublecortin (DC)"/>
    <property type="match status" value="2"/>
</dbReference>
<feature type="region of interest" description="Disordered" evidence="6">
    <location>
        <begin position="560"/>
        <end position="600"/>
    </location>
</feature>
<evidence type="ECO:0000256" key="1">
    <source>
        <dbReference type="ARBA" id="ARBA00004316"/>
    </source>
</evidence>
<evidence type="ECO:0000313" key="9">
    <source>
        <dbReference type="RefSeq" id="XP_045570286.1"/>
    </source>
</evidence>
<feature type="region of interest" description="Disordered" evidence="6">
    <location>
        <begin position="1199"/>
        <end position="1226"/>
    </location>
</feature>
<dbReference type="InterPro" id="IPR003533">
    <property type="entry name" value="Doublecortin_dom"/>
</dbReference>
<feature type="region of interest" description="Disordered" evidence="6">
    <location>
        <begin position="666"/>
        <end position="811"/>
    </location>
</feature>
<feature type="region of interest" description="Disordered" evidence="6">
    <location>
        <begin position="1099"/>
        <end position="1155"/>
    </location>
</feature>
<sequence length="2250" mass="246357">MSSTPLHEPEAQVLQQPHNGEPQPEQGQGQGQDQGQGGGQGQGQGQGGEVVPSGSVTSRPHQPHSDPQASRRVCFYKSGDPQFGGHRMVINARTFKTFDALLDALSKKVPLPFGVRTITTPRGSHPVRGLEELQDGGSYVCSDQRKVKPLNLDMANRRQPPWNTTTRPVSGGRRAQRGNRGVPGVINRPADTRVRTPKRLIVFKNRDPSVRRTVVLQRRTAPTYDALLDYLSVIMQFPVLKLYSPDGSRVEGLPALILCSGVVVASGNEPFRPGNYDFLRPTQPAAARSSNSDSIEPARLQPLTDNKTSLSSGRRSRNFSLSSERYFVNQINKSVNGSSYDQPVRLPENMETELNQRKTRGSVDMETETYQLVEDNGKTSIAPQDDDIEKSFRVNQDGSMTVEMKVRLTIKEEEMIHWTTTLSRSSMVTNHKPGAKSGSTPQSPDNNVEAKDPNIGLSEDETKESNHPSRNAEREVAFSGTDGGGTDSGGGGGAGSLKAHPRQKRMPTPGLRQVKKKQASVESVTTVTETGVQETSLGTFSYTERMADGETTEGYCVVRQSSSSSRLPAIPPVPKPRKSGSAGASRAIRTSSHSSLRSSGVAEVMQIQNNGNGREITETVMHIYERRQSSYDNYYANALGAGYGTGGEGGGGYASGGGFGGGCGGGSNPMPWSKPASSDSGPRSSVDLTRPSSTSDSLNQERDEILSLSSEPTSPSQNVTLPFQKQPETISNKLSSFPDNEAHAASESHTGSSPKETEWPEPKELECSESKELECSETKELECSETKELECSDTKELECSDTKELECSDTKELECSDTKELECSDTKELECSETKELECSETKELECSETKELECSDTKELECPDTKELECSETKELECSETKELECSETKELKCSDTKELGCSETKELEFSDTKELGCSERKELECSKTVAKEEQEVEEDALEENNKKRTVKRKGKQMSPTSTTSSKSRQKDSVPGSVRSTKNTFSPASTEKKSGSATGSEKVRSATESDSQVSQRSREKVEKNINYIPLKNGPLALNIDLKDSEKRGLASEKQLNMGEKVGRGQRSQKVNNNRMSSRQKTQPRKKVFYVSPARQTDIGQTDMHTDTGQTDRQTDNRQIVRQTGRKMASQPTRKTLAKQRSMSNEDRTKSPKQTLLSESFSMPVVNPPLAPSGVHQYVENWLQNIAPESIPYVPYMEEGGQDTEETEPRTKVNMEDEGQDTGEAEPRTKVIFQIGADSEVESEVKIGYPEDQHLAQGGDHLSVGGMSMSCLSVPVSHAEAQEDLSNPQRTRKLCASMPSVRIDPVEQQSRLGLLHRSASFVPRPVEHSESSSSTHHLLIPKATLSPIFRQLCSSIQCIRQASQPPASLEKSHSMPDFSSQVASVFGTSSKTLMSFLSVTTLKDTLSSALGKGGGEFCGGNSNSGSEALLVMQSLQKISTMEDEEQQRASLASLQSRTSDQLKDSWRDFQERSNEMGDRESPPLSPSTNQEFALDVVSEAGDENGGRLDIEELMEELNMPQELRDEVSSLVEGERTVQYAMRSPMLGGSVSDMSYAVDTEEKEEKEEEREEVGEEEKEESEDKRSESDFEEGRSVDSHPSSDNKVCSSGRKLDEVCYIVEQGLEEEGEEKKEDQGSCEEQNYDEGEQVEEEEAAEVGSEVSMSRKSIKSLKSDNSVKSEESVMSEKSVTSEKSEVESKASEQGGRESIKSMSIKSVKSEKSTKSVITDKSEKSMKSVNSENSMTSRQSVKSDKSVKSDQSEAECKVSEHEEADVVSNNSSSRAAYLCGVKDQGLDTSNELQTDEGEEEEDEEEEVRGKDCSHPVEISQELLDFVNTALKSSSLMFTYDPKGNLRIEPEGAIRVVHTKQMVIFNGCVDSQYGLKRLPSPNTSDLSDYRPETSSSGGYKTQGSVDMSTESGDEDKEEAGRQSPGFRRIGQTSDKQSKASTTSLELWASKPSSDQLRSPESLEGKRPTGSFESCDSGAKVCGERLSYVSGSSSVKTEPGPELVRMIDQGSWLFKEGDSPEGVGGAWQSAADSKSLPDSNEGVLIDQGRWLLKENHLIRKSPPVPMGMYGNLDNTSVDTTLSEEAPAYDHHSSHRSSSSLHHHHHHLNPLSVLSSSELEELARPATPKCTYYNMSHGSDSDPFLDDLSLNGNGARETSEGRSKRETAVDTSRTWARKNGSMSSFASVEFRMRDGRVHPEAGMSGSEAAVEQSSRTAVGMSGRSRALQVQSSLESLRCGPYCPIL</sequence>
<feature type="region of interest" description="Disordered" evidence="6">
    <location>
        <begin position="1441"/>
        <end position="1463"/>
    </location>
</feature>
<evidence type="ECO:0000256" key="2">
    <source>
        <dbReference type="ARBA" id="ARBA00004496"/>
    </source>
</evidence>
<feature type="compositionally biased region" description="Basic and acidic residues" evidence="6">
    <location>
        <begin position="463"/>
        <end position="476"/>
    </location>
</feature>
<accession>A0ABM3EGW6</accession>
<keyword evidence="3" id="KW-0963">Cytoplasm</keyword>
<feature type="compositionally biased region" description="Gly residues" evidence="6">
    <location>
        <begin position="481"/>
        <end position="495"/>
    </location>
</feature>
<feature type="region of interest" description="Disordered" evidence="6">
    <location>
        <begin position="2148"/>
        <end position="2176"/>
    </location>
</feature>
<feature type="compositionally biased region" description="Basic and acidic residues" evidence="6">
    <location>
        <begin position="755"/>
        <end position="811"/>
    </location>
</feature>
<protein>
    <submittedName>
        <fullName evidence="9">Oxygen-regulated protein 1</fullName>
    </submittedName>
</protein>
<feature type="compositionally biased region" description="Basic and acidic residues" evidence="6">
    <location>
        <begin position="2162"/>
        <end position="2173"/>
    </location>
</feature>
<keyword evidence="5" id="KW-0966">Cell projection</keyword>
<feature type="compositionally biased region" description="Basic and acidic residues" evidence="6">
    <location>
        <begin position="1749"/>
        <end position="1769"/>
    </location>
</feature>
<feature type="compositionally biased region" description="Polar residues" evidence="6">
    <location>
        <begin position="707"/>
        <end position="738"/>
    </location>
</feature>
<feature type="region of interest" description="Disordered" evidence="6">
    <location>
        <begin position="2024"/>
        <end position="2046"/>
    </location>
</feature>
<feature type="region of interest" description="Disordered" evidence="6">
    <location>
        <begin position="1542"/>
        <end position="1609"/>
    </location>
</feature>
<feature type="region of interest" description="Disordered" evidence="6">
    <location>
        <begin position="2091"/>
        <end position="2112"/>
    </location>
</feature>
<feature type="region of interest" description="Disordered" evidence="6">
    <location>
        <begin position="1048"/>
        <end position="1086"/>
    </location>
</feature>
<feature type="compositionally biased region" description="Gly residues" evidence="6">
    <location>
        <begin position="28"/>
        <end position="48"/>
    </location>
</feature>
<evidence type="ECO:0000256" key="4">
    <source>
        <dbReference type="ARBA" id="ARBA00022737"/>
    </source>
</evidence>
<feature type="region of interest" description="Disordered" evidence="6">
    <location>
        <begin position="155"/>
        <end position="189"/>
    </location>
</feature>
<reference evidence="9" key="1">
    <citation type="submission" date="2025-08" db="UniProtKB">
        <authorList>
            <consortium name="RefSeq"/>
        </authorList>
    </citation>
    <scope>IDENTIFICATION</scope>
</reference>
<feature type="compositionally biased region" description="Basic and acidic residues" evidence="6">
    <location>
        <begin position="1688"/>
        <end position="1708"/>
    </location>
</feature>
<feature type="region of interest" description="Disordered" evidence="6">
    <location>
        <begin position="1792"/>
        <end position="1820"/>
    </location>
</feature>
<feature type="compositionally biased region" description="Polar residues" evidence="6">
    <location>
        <begin position="1887"/>
        <end position="1917"/>
    </location>
</feature>
<evidence type="ECO:0000313" key="8">
    <source>
        <dbReference type="Proteomes" id="UP001652741"/>
    </source>
</evidence>
<feature type="compositionally biased region" description="Low complexity" evidence="6">
    <location>
        <begin position="15"/>
        <end position="27"/>
    </location>
</feature>
<feature type="compositionally biased region" description="Basic and acidic residues" evidence="6">
    <location>
        <begin position="1670"/>
        <end position="1680"/>
    </location>
</feature>
<dbReference type="SMART" id="SM00537">
    <property type="entry name" value="DCX"/>
    <property type="match status" value="2"/>
</dbReference>
<feature type="compositionally biased region" description="Polar residues" evidence="6">
    <location>
        <begin position="675"/>
        <end position="698"/>
    </location>
</feature>
<feature type="domain" description="Doublecortin" evidence="7">
    <location>
        <begin position="198"/>
        <end position="277"/>
    </location>
</feature>
<feature type="compositionally biased region" description="Polar residues" evidence="6">
    <location>
        <begin position="1066"/>
        <end position="1081"/>
    </location>
</feature>
<dbReference type="RefSeq" id="XP_045570286.1">
    <property type="nucleotide sequence ID" value="XM_045714330.1"/>
</dbReference>
<dbReference type="Gene3D" id="3.10.20.230">
    <property type="entry name" value="Doublecortin domain"/>
    <property type="match status" value="2"/>
</dbReference>
<feature type="region of interest" description="Disordered" evidence="6">
    <location>
        <begin position="421"/>
        <end position="527"/>
    </location>
</feature>
<feature type="compositionally biased region" description="Basic and acidic residues" evidence="6">
    <location>
        <begin position="1716"/>
        <end position="1734"/>
    </location>
</feature>
<dbReference type="PANTHER" id="PTHR23005:SF4">
    <property type="entry name" value="OXYGEN-REGULATED PROTEIN 1"/>
    <property type="match status" value="1"/>
</dbReference>
<evidence type="ECO:0000256" key="3">
    <source>
        <dbReference type="ARBA" id="ARBA00022490"/>
    </source>
</evidence>
<dbReference type="PANTHER" id="PTHR23005">
    <property type="entry name" value="RETINITIS PIGMENTOSA 1 PROTEIN"/>
    <property type="match status" value="1"/>
</dbReference>
<feature type="compositionally biased region" description="Polar residues" evidence="6">
    <location>
        <begin position="1937"/>
        <end position="1965"/>
    </location>
</feature>
<feature type="region of interest" description="Disordered" evidence="6">
    <location>
        <begin position="1"/>
        <end position="72"/>
    </location>
</feature>
<feature type="compositionally biased region" description="Polar residues" evidence="6">
    <location>
        <begin position="979"/>
        <end position="1000"/>
    </location>
</feature>
<evidence type="ECO:0000256" key="5">
    <source>
        <dbReference type="ARBA" id="ARBA00023273"/>
    </source>
</evidence>
<feature type="compositionally biased region" description="Polar residues" evidence="6">
    <location>
        <begin position="1735"/>
        <end position="1746"/>
    </location>
</feature>
<evidence type="ECO:0000256" key="6">
    <source>
        <dbReference type="SAM" id="MobiDB-lite"/>
    </source>
</evidence>
<feature type="compositionally biased region" description="Acidic residues" evidence="6">
    <location>
        <begin position="1801"/>
        <end position="1814"/>
    </location>
</feature>
<feature type="compositionally biased region" description="Polar residues" evidence="6">
    <location>
        <begin position="1448"/>
        <end position="1459"/>
    </location>
</feature>
<feature type="region of interest" description="Disordered" evidence="6">
    <location>
        <begin position="1623"/>
        <end position="1779"/>
    </location>
</feature>
<feature type="compositionally biased region" description="Acidic residues" evidence="6">
    <location>
        <begin position="1640"/>
        <end position="1654"/>
    </location>
</feature>
<keyword evidence="4" id="KW-0677">Repeat</keyword>
<feature type="compositionally biased region" description="Basic and acidic residues" evidence="6">
    <location>
        <begin position="894"/>
        <end position="935"/>
    </location>
</feature>
<feature type="region of interest" description="Disordered" evidence="6">
    <location>
        <begin position="1881"/>
        <end position="1983"/>
    </location>
</feature>
<feature type="compositionally biased region" description="Polar residues" evidence="6">
    <location>
        <begin position="959"/>
        <end position="968"/>
    </location>
</feature>
<dbReference type="GeneID" id="106596014"/>
<feature type="compositionally biased region" description="Polar residues" evidence="6">
    <location>
        <begin position="1130"/>
        <end position="1143"/>
    </location>
</feature>
<feature type="compositionally biased region" description="Polar residues" evidence="6">
    <location>
        <begin position="303"/>
        <end position="316"/>
    </location>
</feature>
<dbReference type="InterPro" id="IPR036572">
    <property type="entry name" value="Doublecortin_dom_sf"/>
</dbReference>
<feature type="compositionally biased region" description="Polar residues" evidence="6">
    <location>
        <begin position="54"/>
        <end position="68"/>
    </location>
</feature>
<feature type="region of interest" description="Disordered" evidence="6">
    <location>
        <begin position="894"/>
        <end position="1026"/>
    </location>
</feature>
<dbReference type="Proteomes" id="UP001652741">
    <property type="component" value="Chromosome ssa03"/>
</dbReference>
<feature type="compositionally biased region" description="Polar residues" evidence="6">
    <location>
        <begin position="1107"/>
        <end position="1122"/>
    </location>
</feature>
<dbReference type="PROSITE" id="PS50309">
    <property type="entry name" value="DC"/>
    <property type="match status" value="2"/>
</dbReference>
<feature type="domain" description="Doublecortin" evidence="7">
    <location>
        <begin position="71"/>
        <end position="153"/>
    </location>
</feature>
<name>A0ABM3EGW6_SALSA</name>
<feature type="compositionally biased region" description="Polar residues" evidence="6">
    <location>
        <begin position="437"/>
        <end position="446"/>
    </location>
</feature>
<proteinExistence type="predicted"/>
<feature type="compositionally biased region" description="Acidic residues" evidence="6">
    <location>
        <begin position="1558"/>
        <end position="1579"/>
    </location>
</feature>
<dbReference type="Pfam" id="PF03607">
    <property type="entry name" value="DCX"/>
    <property type="match status" value="2"/>
</dbReference>
<gene>
    <name evidence="9" type="primary">LOC106596014</name>
</gene>
<keyword evidence="8" id="KW-1185">Reference proteome</keyword>
<organism evidence="8 9">
    <name type="scientific">Salmo salar</name>
    <name type="common">Atlantic salmon</name>
    <dbReference type="NCBI Taxonomy" id="8030"/>
    <lineage>
        <taxon>Eukaryota</taxon>
        <taxon>Metazoa</taxon>
        <taxon>Chordata</taxon>
        <taxon>Craniata</taxon>
        <taxon>Vertebrata</taxon>
        <taxon>Euteleostomi</taxon>
        <taxon>Actinopterygii</taxon>
        <taxon>Neopterygii</taxon>
        <taxon>Teleostei</taxon>
        <taxon>Protacanthopterygii</taxon>
        <taxon>Salmoniformes</taxon>
        <taxon>Salmonidae</taxon>
        <taxon>Salmoninae</taxon>
        <taxon>Salmo</taxon>
    </lineage>
</organism>
<feature type="compositionally biased region" description="Basic and acidic residues" evidence="6">
    <location>
        <begin position="1580"/>
        <end position="1601"/>
    </location>
</feature>
<evidence type="ECO:0000259" key="7">
    <source>
        <dbReference type="PROSITE" id="PS50309"/>
    </source>
</evidence>
<feature type="region of interest" description="Disordered" evidence="6">
    <location>
        <begin position="275"/>
        <end position="316"/>
    </location>
</feature>
<comment type="subcellular location">
    <subcellularLocation>
        <location evidence="1">Cell projection</location>
    </subcellularLocation>
    <subcellularLocation>
        <location evidence="2">Cytoplasm</location>
    </subcellularLocation>
</comment>